<name>A0AAP0HFG8_9MAGN</name>
<proteinExistence type="predicted"/>
<dbReference type="EMBL" id="JBBNAF010000059">
    <property type="protein sequence ID" value="KAK9080940.1"/>
    <property type="molecule type" value="Genomic_DNA"/>
</dbReference>
<accession>A0AAP0HFG8</accession>
<evidence type="ECO:0000313" key="2">
    <source>
        <dbReference type="Proteomes" id="UP001420932"/>
    </source>
</evidence>
<organism evidence="1 2">
    <name type="scientific">Stephania yunnanensis</name>
    <dbReference type="NCBI Taxonomy" id="152371"/>
    <lineage>
        <taxon>Eukaryota</taxon>
        <taxon>Viridiplantae</taxon>
        <taxon>Streptophyta</taxon>
        <taxon>Embryophyta</taxon>
        <taxon>Tracheophyta</taxon>
        <taxon>Spermatophyta</taxon>
        <taxon>Magnoliopsida</taxon>
        <taxon>Ranunculales</taxon>
        <taxon>Menispermaceae</taxon>
        <taxon>Menispermoideae</taxon>
        <taxon>Cissampelideae</taxon>
        <taxon>Stephania</taxon>
    </lineage>
</organism>
<gene>
    <name evidence="1" type="ORF">Syun_031337</name>
</gene>
<reference evidence="1 2" key="1">
    <citation type="submission" date="2024-01" db="EMBL/GenBank/DDBJ databases">
        <title>Genome assemblies of Stephania.</title>
        <authorList>
            <person name="Yang L."/>
        </authorList>
    </citation>
    <scope>NUCLEOTIDE SEQUENCE [LARGE SCALE GENOMIC DNA]</scope>
    <source>
        <strain evidence="1">YNDBR</strain>
        <tissue evidence="1">Leaf</tissue>
    </source>
</reference>
<evidence type="ECO:0000313" key="1">
    <source>
        <dbReference type="EMBL" id="KAK9080940.1"/>
    </source>
</evidence>
<dbReference type="AlphaFoldDB" id="A0AAP0HFG8"/>
<dbReference type="Proteomes" id="UP001420932">
    <property type="component" value="Unassembled WGS sequence"/>
</dbReference>
<keyword evidence="2" id="KW-1185">Reference proteome</keyword>
<sequence length="79" mass="9128">MPKRSISGHEADDTRILFKSVCSVYTLLWNISYEFLSQSNFRALITVEMGMPLKNLGSVFSAVVQKDKPWFSRKTYFSK</sequence>
<comment type="caution">
    <text evidence="1">The sequence shown here is derived from an EMBL/GenBank/DDBJ whole genome shotgun (WGS) entry which is preliminary data.</text>
</comment>
<protein>
    <submittedName>
        <fullName evidence="1">Uncharacterized protein</fullName>
    </submittedName>
</protein>